<sequence length="44" mass="4568">MVWGGRLGGTVATIVTDRLRGDGTMIVLILVVVDSPGDAVADDR</sequence>
<accession>A0A379IRY8</accession>
<gene>
    <name evidence="1" type="ORF">NCTC10899_01880</name>
</gene>
<dbReference type="AlphaFoldDB" id="A0A379IRY8"/>
<dbReference type="Proteomes" id="UP000254260">
    <property type="component" value="Unassembled WGS sequence"/>
</dbReference>
<reference evidence="1 2" key="1">
    <citation type="submission" date="2018-06" db="EMBL/GenBank/DDBJ databases">
        <authorList>
            <consortium name="Pathogen Informatics"/>
            <person name="Doyle S."/>
        </authorList>
    </citation>
    <scope>NUCLEOTIDE SEQUENCE [LARGE SCALE GENOMIC DNA]</scope>
    <source>
        <strain evidence="1 2">NCTC10899</strain>
    </source>
</reference>
<evidence type="ECO:0000313" key="1">
    <source>
        <dbReference type="EMBL" id="SUD39077.1"/>
    </source>
</evidence>
<evidence type="ECO:0000313" key="2">
    <source>
        <dbReference type="Proteomes" id="UP000254260"/>
    </source>
</evidence>
<proteinExistence type="predicted"/>
<dbReference type="EMBL" id="UGUU01000001">
    <property type="protein sequence ID" value="SUD39077.1"/>
    <property type="molecule type" value="Genomic_DNA"/>
</dbReference>
<organism evidence="1 2">
    <name type="scientific">Ectopseudomonas mendocina</name>
    <name type="common">Pseudomonas mendocina</name>
    <dbReference type="NCBI Taxonomy" id="300"/>
    <lineage>
        <taxon>Bacteria</taxon>
        <taxon>Pseudomonadati</taxon>
        <taxon>Pseudomonadota</taxon>
        <taxon>Gammaproteobacteria</taxon>
        <taxon>Pseudomonadales</taxon>
        <taxon>Pseudomonadaceae</taxon>
        <taxon>Ectopseudomonas</taxon>
    </lineage>
</organism>
<protein>
    <submittedName>
        <fullName evidence="1">Uncharacterized protein</fullName>
    </submittedName>
</protein>
<name>A0A379IRY8_ECTME</name>